<accession>A0ABQ5W195</accession>
<dbReference type="EMBL" id="BSNS01000004">
    <property type="protein sequence ID" value="GLQ53576.1"/>
    <property type="molecule type" value="Genomic_DNA"/>
</dbReference>
<dbReference type="Proteomes" id="UP001156691">
    <property type="component" value="Unassembled WGS sequence"/>
</dbReference>
<name>A0ABQ5W195_9HYPH</name>
<keyword evidence="2" id="KW-1185">Reference proteome</keyword>
<organism evidence="1 2">
    <name type="scientific">Devosia nitrariae</name>
    <dbReference type="NCBI Taxonomy" id="2071872"/>
    <lineage>
        <taxon>Bacteria</taxon>
        <taxon>Pseudomonadati</taxon>
        <taxon>Pseudomonadota</taxon>
        <taxon>Alphaproteobacteria</taxon>
        <taxon>Hyphomicrobiales</taxon>
        <taxon>Devosiaceae</taxon>
        <taxon>Devosia</taxon>
    </lineage>
</organism>
<sequence length="66" mass="7863">MKIERITAEDATRQAIDWDLSIRREDDDGRVYQHDPDGSVSHVIWWDDFEFVVDRPTAERLFAWAL</sequence>
<gene>
    <name evidence="1" type="ORF">GCM10010862_08350</name>
</gene>
<evidence type="ECO:0000313" key="2">
    <source>
        <dbReference type="Proteomes" id="UP001156691"/>
    </source>
</evidence>
<protein>
    <submittedName>
        <fullName evidence="1">Uncharacterized protein</fullName>
    </submittedName>
</protein>
<evidence type="ECO:0000313" key="1">
    <source>
        <dbReference type="EMBL" id="GLQ53576.1"/>
    </source>
</evidence>
<dbReference type="RefSeq" id="WP_284339021.1">
    <property type="nucleotide sequence ID" value="NZ_BSNS01000004.1"/>
</dbReference>
<proteinExistence type="predicted"/>
<reference evidence="2" key="1">
    <citation type="journal article" date="2019" name="Int. J. Syst. Evol. Microbiol.">
        <title>The Global Catalogue of Microorganisms (GCM) 10K type strain sequencing project: providing services to taxonomists for standard genome sequencing and annotation.</title>
        <authorList>
            <consortium name="The Broad Institute Genomics Platform"/>
            <consortium name="The Broad Institute Genome Sequencing Center for Infectious Disease"/>
            <person name="Wu L."/>
            <person name="Ma J."/>
        </authorList>
    </citation>
    <scope>NUCLEOTIDE SEQUENCE [LARGE SCALE GENOMIC DNA]</scope>
    <source>
        <strain evidence="2">NBRC 112416</strain>
    </source>
</reference>
<comment type="caution">
    <text evidence="1">The sequence shown here is derived from an EMBL/GenBank/DDBJ whole genome shotgun (WGS) entry which is preliminary data.</text>
</comment>